<proteinExistence type="predicted"/>
<sequence>MDHLIDFLTNSTPSVTDSIREIRISSGPGARDESYKPHFSTVRPYLLASLLDRLQKLHTIVLDRVYWDPVVELDKQDVSSSWPPTPRHLKTLILDDVIRWGGDDSLASHSLPLHPPEAIGLLQLFSCIEQLDITYTTSEIFVDSLAAIRTGTVQALTLRDHCDDSINLLYNLSRLGVLEGLGSLSVEIPNALPEAERYFEFIRDTSATLNSLDVVFLGYFGAGVSEYYIASLSARQVLIRVLMVPHVEAAAWDQFHLTERQFPSLLSLGFEVELGPASPFFYALGQGIYHTDTPAIKRENLSIWSYIVNLTQSRPPLIKSLTITHNILISHGISFQRLESVGPRQGEEVAEVLGFVDWKRVTSALNGWGSLEEVCIGVKVRLVGFNLQYGEDQRAIVEGVLRRSLGGLSPSIKLVLQLDPPTWL</sequence>
<name>A0AAD5V7F6_9APHY</name>
<dbReference type="AlphaFoldDB" id="A0AAD5V7F6"/>
<protein>
    <submittedName>
        <fullName evidence="1">Uncharacterized protein</fullName>
    </submittedName>
</protein>
<evidence type="ECO:0000313" key="1">
    <source>
        <dbReference type="EMBL" id="KAJ3484006.1"/>
    </source>
</evidence>
<reference evidence="1" key="1">
    <citation type="submission" date="2022-07" db="EMBL/GenBank/DDBJ databases">
        <title>Genome Sequence of Physisporinus lineatus.</title>
        <authorList>
            <person name="Buettner E."/>
        </authorList>
    </citation>
    <scope>NUCLEOTIDE SEQUENCE</scope>
    <source>
        <strain evidence="1">VT162</strain>
    </source>
</reference>
<evidence type="ECO:0000313" key="2">
    <source>
        <dbReference type="Proteomes" id="UP001212997"/>
    </source>
</evidence>
<dbReference type="EMBL" id="JANAWD010000205">
    <property type="protein sequence ID" value="KAJ3484006.1"/>
    <property type="molecule type" value="Genomic_DNA"/>
</dbReference>
<organism evidence="1 2">
    <name type="scientific">Meripilus lineatus</name>
    <dbReference type="NCBI Taxonomy" id="2056292"/>
    <lineage>
        <taxon>Eukaryota</taxon>
        <taxon>Fungi</taxon>
        <taxon>Dikarya</taxon>
        <taxon>Basidiomycota</taxon>
        <taxon>Agaricomycotina</taxon>
        <taxon>Agaricomycetes</taxon>
        <taxon>Polyporales</taxon>
        <taxon>Meripilaceae</taxon>
        <taxon>Meripilus</taxon>
    </lineage>
</organism>
<accession>A0AAD5V7F6</accession>
<gene>
    <name evidence="1" type="ORF">NLI96_g5933</name>
</gene>
<comment type="caution">
    <text evidence="1">The sequence shown here is derived from an EMBL/GenBank/DDBJ whole genome shotgun (WGS) entry which is preliminary data.</text>
</comment>
<dbReference type="Proteomes" id="UP001212997">
    <property type="component" value="Unassembled WGS sequence"/>
</dbReference>
<keyword evidence="2" id="KW-1185">Reference proteome</keyword>